<keyword evidence="3" id="KW-1185">Reference proteome</keyword>
<feature type="transmembrane region" description="Helical" evidence="1">
    <location>
        <begin position="131"/>
        <end position="152"/>
    </location>
</feature>
<comment type="caution">
    <text evidence="2">The sequence shown here is derived from an EMBL/GenBank/DDBJ whole genome shotgun (WGS) entry which is preliminary data.</text>
</comment>
<dbReference type="Proteomes" id="UP000323257">
    <property type="component" value="Unassembled WGS sequence"/>
</dbReference>
<evidence type="ECO:0000313" key="3">
    <source>
        <dbReference type="Proteomes" id="UP000323257"/>
    </source>
</evidence>
<reference evidence="2 3" key="1">
    <citation type="submission" date="2019-07" db="EMBL/GenBank/DDBJ databases">
        <title>Genomic Encyclopedia of Type Strains, Phase III (KMG-III): the genomes of soil and plant-associated and newly described type strains.</title>
        <authorList>
            <person name="Whitman W."/>
        </authorList>
    </citation>
    <scope>NUCLEOTIDE SEQUENCE [LARGE SCALE GENOMIC DNA]</scope>
    <source>
        <strain evidence="2 3">BL24</strain>
    </source>
</reference>
<feature type="transmembrane region" description="Helical" evidence="1">
    <location>
        <begin position="80"/>
        <end position="100"/>
    </location>
</feature>
<feature type="transmembrane region" description="Helical" evidence="1">
    <location>
        <begin position="7"/>
        <end position="27"/>
    </location>
</feature>
<gene>
    <name evidence="2" type="ORF">BCM02_107292</name>
</gene>
<accession>A0A5S5C3W5</accession>
<organism evidence="2 3">
    <name type="scientific">Paenibacillus methanolicus</name>
    <dbReference type="NCBI Taxonomy" id="582686"/>
    <lineage>
        <taxon>Bacteria</taxon>
        <taxon>Bacillati</taxon>
        <taxon>Bacillota</taxon>
        <taxon>Bacilli</taxon>
        <taxon>Bacillales</taxon>
        <taxon>Paenibacillaceae</taxon>
        <taxon>Paenibacillus</taxon>
    </lineage>
</organism>
<protein>
    <submittedName>
        <fullName evidence="2">Uncharacterized protein</fullName>
    </submittedName>
</protein>
<proteinExistence type="predicted"/>
<keyword evidence="1" id="KW-0812">Transmembrane</keyword>
<evidence type="ECO:0000313" key="2">
    <source>
        <dbReference type="EMBL" id="TYP73308.1"/>
    </source>
</evidence>
<dbReference type="OrthoDB" id="2617300at2"/>
<dbReference type="EMBL" id="VNHS01000007">
    <property type="protein sequence ID" value="TYP73308.1"/>
    <property type="molecule type" value="Genomic_DNA"/>
</dbReference>
<dbReference type="AlphaFoldDB" id="A0A5S5C3W5"/>
<evidence type="ECO:0000256" key="1">
    <source>
        <dbReference type="SAM" id="Phobius"/>
    </source>
</evidence>
<dbReference type="RefSeq" id="WP_148930862.1">
    <property type="nucleotide sequence ID" value="NZ_VNHS01000007.1"/>
</dbReference>
<name>A0A5S5C3W5_9BACL</name>
<keyword evidence="1" id="KW-0472">Membrane</keyword>
<sequence length="157" mass="17306">MSRTKVDLIAFAVSSLLSALLFMVVYLLTFTYRGAGHGVSGNGNPAILFVFPAIPVYLAAVVFTYRISRRVADHAPYRKRARLALLIFVVLCGLGEYAFVDRLIRHLGGGPANPDSAIYHFGWLNQYTNTIYFNAYTFLIGLSLAALTALGVKRISR</sequence>
<feature type="transmembrane region" description="Helical" evidence="1">
    <location>
        <begin position="47"/>
        <end position="68"/>
    </location>
</feature>
<keyword evidence="1" id="KW-1133">Transmembrane helix</keyword>